<evidence type="ECO:0000259" key="2">
    <source>
        <dbReference type="PROSITE" id="PS50885"/>
    </source>
</evidence>
<evidence type="ECO:0000313" key="4">
    <source>
        <dbReference type="Proteomes" id="UP000305730"/>
    </source>
</evidence>
<dbReference type="SUPFAM" id="SSF158472">
    <property type="entry name" value="HAMP domain-like"/>
    <property type="match status" value="1"/>
</dbReference>
<reference evidence="4" key="1">
    <citation type="submission" date="2019-06" db="EMBL/GenBank/DDBJ databases">
        <title>Co-occurence of chitin degradation, pigmentation and bioactivity in marine Pseudoalteromonas.</title>
        <authorList>
            <person name="Sonnenschein E.C."/>
            <person name="Bech P.K."/>
        </authorList>
    </citation>
    <scope>NUCLEOTIDE SEQUENCE [LARGE SCALE GENOMIC DNA]</scope>
    <source>
        <strain evidence="4">S2233</strain>
    </source>
</reference>
<keyword evidence="1" id="KW-1133">Transmembrane helix</keyword>
<comment type="caution">
    <text evidence="3">The sequence shown here is derived from an EMBL/GenBank/DDBJ whole genome shotgun (WGS) entry which is preliminary data.</text>
</comment>
<dbReference type="SMART" id="SM00304">
    <property type="entry name" value="HAMP"/>
    <property type="match status" value="1"/>
</dbReference>
<evidence type="ECO:0000256" key="1">
    <source>
        <dbReference type="SAM" id="Phobius"/>
    </source>
</evidence>
<proteinExistence type="predicted"/>
<dbReference type="PANTHER" id="PTHR32089">
    <property type="entry name" value="METHYL-ACCEPTING CHEMOTAXIS PROTEIN MCPB"/>
    <property type="match status" value="1"/>
</dbReference>
<dbReference type="InterPro" id="IPR003660">
    <property type="entry name" value="HAMP_dom"/>
</dbReference>
<name>A0ABY2W3C6_9GAMM</name>
<dbReference type="Pfam" id="PF00672">
    <property type="entry name" value="HAMP"/>
    <property type="match status" value="1"/>
</dbReference>
<sequence>PVNDAVMSTVTAVIIILAIIVAMILWATQMIAAPITTLINTMRDIASGEGDLTRRIDINSQDEVGQLAHHMNTFIDKLRSMMLDTAA</sequence>
<accession>A0ABY2W3C6</accession>
<protein>
    <submittedName>
        <fullName evidence="3">Chemotaxis protein</fullName>
    </submittedName>
</protein>
<dbReference type="Gene3D" id="6.10.340.10">
    <property type="match status" value="1"/>
</dbReference>
<keyword evidence="1" id="KW-0472">Membrane</keyword>
<evidence type="ECO:0000313" key="3">
    <source>
        <dbReference type="EMBL" id="TMP34441.1"/>
    </source>
</evidence>
<feature type="non-terminal residue" evidence="3">
    <location>
        <position position="1"/>
    </location>
</feature>
<feature type="domain" description="HAMP" evidence="2">
    <location>
        <begin position="29"/>
        <end position="83"/>
    </location>
</feature>
<feature type="non-terminal residue" evidence="3">
    <location>
        <position position="87"/>
    </location>
</feature>
<organism evidence="3 4">
    <name type="scientific">Pseudoalteromonas citrea</name>
    <dbReference type="NCBI Taxonomy" id="43655"/>
    <lineage>
        <taxon>Bacteria</taxon>
        <taxon>Pseudomonadati</taxon>
        <taxon>Pseudomonadota</taxon>
        <taxon>Gammaproteobacteria</taxon>
        <taxon>Alteromonadales</taxon>
        <taxon>Pseudoalteromonadaceae</taxon>
        <taxon>Pseudoalteromonas</taxon>
    </lineage>
</organism>
<dbReference type="PROSITE" id="PS50885">
    <property type="entry name" value="HAMP"/>
    <property type="match status" value="1"/>
</dbReference>
<dbReference type="RefSeq" id="WP_138598801.1">
    <property type="nucleotide sequence ID" value="NZ_PNCK01000258.1"/>
</dbReference>
<dbReference type="EMBL" id="PNCK01000258">
    <property type="protein sequence ID" value="TMP34441.1"/>
    <property type="molecule type" value="Genomic_DNA"/>
</dbReference>
<dbReference type="Proteomes" id="UP000305730">
    <property type="component" value="Unassembled WGS sequence"/>
</dbReference>
<keyword evidence="4" id="KW-1185">Reference proteome</keyword>
<gene>
    <name evidence="3" type="ORF">CWB97_23050</name>
</gene>
<feature type="transmembrane region" description="Helical" evidence="1">
    <location>
        <begin position="6"/>
        <end position="27"/>
    </location>
</feature>
<dbReference type="CDD" id="cd06225">
    <property type="entry name" value="HAMP"/>
    <property type="match status" value="1"/>
</dbReference>
<dbReference type="PANTHER" id="PTHR32089:SF117">
    <property type="entry name" value="METHYL ACCEPTING SENSORY TRANSDUCER WITH CACHE_1 SMALL MOLECULE BINDING DOMAIN"/>
    <property type="match status" value="1"/>
</dbReference>
<keyword evidence="1" id="KW-0812">Transmembrane</keyword>